<dbReference type="Gene3D" id="1.25.40.10">
    <property type="entry name" value="Tetratricopeptide repeat domain"/>
    <property type="match status" value="2"/>
</dbReference>
<keyword evidence="3" id="KW-1185">Reference proteome</keyword>
<dbReference type="SMART" id="SM00028">
    <property type="entry name" value="TPR"/>
    <property type="match status" value="4"/>
</dbReference>
<feature type="domain" description="GGDEF" evidence="1">
    <location>
        <begin position="336"/>
        <end position="468"/>
    </location>
</feature>
<accession>A0ABW4SBM6</accession>
<dbReference type="Gene3D" id="3.30.70.270">
    <property type="match status" value="1"/>
</dbReference>
<dbReference type="GO" id="GO:0052621">
    <property type="term" value="F:diguanylate cyclase activity"/>
    <property type="evidence" value="ECO:0007669"/>
    <property type="project" value="UniProtKB-EC"/>
</dbReference>
<gene>
    <name evidence="2" type="ORF">ACFSFY_01560</name>
</gene>
<dbReference type="Proteomes" id="UP001597218">
    <property type="component" value="Unassembled WGS sequence"/>
</dbReference>
<dbReference type="InterPro" id="IPR043128">
    <property type="entry name" value="Rev_trsase/Diguanyl_cyclase"/>
</dbReference>
<protein>
    <submittedName>
        <fullName evidence="2">Diguanylate cyclase</fullName>
        <ecNumber evidence="2">2.7.7.65</ecNumber>
    </submittedName>
</protein>
<evidence type="ECO:0000259" key="1">
    <source>
        <dbReference type="PROSITE" id="PS50887"/>
    </source>
</evidence>
<organism evidence="2 3">
    <name type="scientific">Sporosarcina siberiensis</name>
    <dbReference type="NCBI Taxonomy" id="1365606"/>
    <lineage>
        <taxon>Bacteria</taxon>
        <taxon>Bacillati</taxon>
        <taxon>Bacillota</taxon>
        <taxon>Bacilli</taxon>
        <taxon>Bacillales</taxon>
        <taxon>Caryophanaceae</taxon>
        <taxon>Sporosarcina</taxon>
    </lineage>
</organism>
<dbReference type="RefSeq" id="WP_381535419.1">
    <property type="nucleotide sequence ID" value="NZ_JBHUGI010000004.1"/>
</dbReference>
<dbReference type="InterPro" id="IPR050469">
    <property type="entry name" value="Diguanylate_Cyclase"/>
</dbReference>
<name>A0ABW4SBM6_9BACL</name>
<evidence type="ECO:0000313" key="3">
    <source>
        <dbReference type="Proteomes" id="UP001597218"/>
    </source>
</evidence>
<dbReference type="InterPro" id="IPR029787">
    <property type="entry name" value="Nucleotide_cyclase"/>
</dbReference>
<evidence type="ECO:0000313" key="2">
    <source>
        <dbReference type="EMBL" id="MFD1926761.1"/>
    </source>
</evidence>
<dbReference type="PANTHER" id="PTHR45138:SF9">
    <property type="entry name" value="DIGUANYLATE CYCLASE DGCM-RELATED"/>
    <property type="match status" value="1"/>
</dbReference>
<dbReference type="InterPro" id="IPR011990">
    <property type="entry name" value="TPR-like_helical_dom_sf"/>
</dbReference>
<keyword evidence="2" id="KW-0548">Nucleotidyltransferase</keyword>
<sequence length="468" mass="53191">MEQSDLILLQQKVGMLRAEGKYQETIDAGYKLLEIGMKLNDYKSILTAYMNNAASYYSIGAIEEAFENIDAHKELSDKHGDEADRLGTFNILFLLYEYNKEYADAKRTLKTTIELSKKLSHYNITSNAYSNYSHILLEEKDYNKALEMAEQGLQYAEIHEPKSPILKFRVKLNIAKSHILLGNVKESAALVQSMVDDPLLNSFIREKSQSYILQAIWYEEQKMYQEAFDSLTEAKVLAESYNDVHLLKTIQQKRCEMCDLIGDFETGYLVQKEYIELLNEIKDRDLAMSALKLNIKHRVAYIEGKADRDGLTGLYNRNYIQRKTNQWLNAAQETGESIVCIVFDIDSFKSFNDNYGHVYGDEVIKSVSKACSKALRSDDLIGRFGGDEFVVILRDTSLEDGFRVAKKLLKAVRNLTLTIENKSTTITVSMGVANNITSNASDFIGLFHSADNELYKAKENGKNQIGIG</sequence>
<dbReference type="SMART" id="SM00267">
    <property type="entry name" value="GGDEF"/>
    <property type="match status" value="1"/>
</dbReference>
<dbReference type="CDD" id="cd01949">
    <property type="entry name" value="GGDEF"/>
    <property type="match status" value="1"/>
</dbReference>
<dbReference type="EMBL" id="JBHUGI010000004">
    <property type="protein sequence ID" value="MFD1926761.1"/>
    <property type="molecule type" value="Genomic_DNA"/>
</dbReference>
<dbReference type="SUPFAM" id="SSF48452">
    <property type="entry name" value="TPR-like"/>
    <property type="match status" value="1"/>
</dbReference>
<reference evidence="3" key="1">
    <citation type="journal article" date="2019" name="Int. J. Syst. Evol. Microbiol.">
        <title>The Global Catalogue of Microorganisms (GCM) 10K type strain sequencing project: providing services to taxonomists for standard genome sequencing and annotation.</title>
        <authorList>
            <consortium name="The Broad Institute Genomics Platform"/>
            <consortium name="The Broad Institute Genome Sequencing Center for Infectious Disease"/>
            <person name="Wu L."/>
            <person name="Ma J."/>
        </authorList>
    </citation>
    <scope>NUCLEOTIDE SEQUENCE [LARGE SCALE GENOMIC DNA]</scope>
    <source>
        <strain evidence="3">CGMCC 4.7177</strain>
    </source>
</reference>
<dbReference type="InterPro" id="IPR019734">
    <property type="entry name" value="TPR_rpt"/>
</dbReference>
<proteinExistence type="predicted"/>
<dbReference type="Pfam" id="PF00990">
    <property type="entry name" value="GGDEF"/>
    <property type="match status" value="1"/>
</dbReference>
<dbReference type="InterPro" id="IPR000160">
    <property type="entry name" value="GGDEF_dom"/>
</dbReference>
<dbReference type="EC" id="2.7.7.65" evidence="2"/>
<dbReference type="NCBIfam" id="TIGR00254">
    <property type="entry name" value="GGDEF"/>
    <property type="match status" value="1"/>
</dbReference>
<comment type="caution">
    <text evidence="2">The sequence shown here is derived from an EMBL/GenBank/DDBJ whole genome shotgun (WGS) entry which is preliminary data.</text>
</comment>
<dbReference type="PANTHER" id="PTHR45138">
    <property type="entry name" value="REGULATORY COMPONENTS OF SENSORY TRANSDUCTION SYSTEM"/>
    <property type="match status" value="1"/>
</dbReference>
<keyword evidence="2" id="KW-0808">Transferase</keyword>
<dbReference type="PROSITE" id="PS50887">
    <property type="entry name" value="GGDEF"/>
    <property type="match status" value="1"/>
</dbReference>
<dbReference type="SUPFAM" id="SSF55073">
    <property type="entry name" value="Nucleotide cyclase"/>
    <property type="match status" value="1"/>
</dbReference>